<dbReference type="EMBL" id="MK640214">
    <property type="protein sequence ID" value="QJD55610.1"/>
    <property type="molecule type" value="mRNA"/>
</dbReference>
<feature type="binding site" evidence="5">
    <location>
        <position position="260"/>
    </location>
    <ligand>
        <name>Mg(2+)</name>
        <dbReference type="ChEBI" id="CHEBI:18420"/>
        <note>catalytic</note>
    </ligand>
</feature>
<keyword evidence="2" id="KW-0540">Nuclease</keyword>
<evidence type="ECO:0000256" key="1">
    <source>
        <dbReference type="ARBA" id="ARBA00010052"/>
    </source>
</evidence>
<keyword evidence="3 9" id="KW-0255">Endonuclease</keyword>
<evidence type="ECO:0000256" key="3">
    <source>
        <dbReference type="ARBA" id="ARBA00022759"/>
    </source>
</evidence>
<dbReference type="SMART" id="SM00477">
    <property type="entry name" value="NUC"/>
    <property type="match status" value="1"/>
</dbReference>
<dbReference type="InterPro" id="IPR044929">
    <property type="entry name" value="DNA/RNA_non-sp_Endonuclease_sf"/>
</dbReference>
<dbReference type="InterPro" id="IPR044925">
    <property type="entry name" value="His-Me_finger_sf"/>
</dbReference>
<dbReference type="InterPro" id="IPR001604">
    <property type="entry name" value="Endo_G_ENPP1-like_dom"/>
</dbReference>
<accession>A0A7D3SNL3</accession>
<evidence type="ECO:0000259" key="8">
    <source>
        <dbReference type="SMART" id="SM00892"/>
    </source>
</evidence>
<dbReference type="GO" id="GO:0046872">
    <property type="term" value="F:metal ion binding"/>
    <property type="evidence" value="ECO:0007669"/>
    <property type="project" value="UniProtKB-KW"/>
</dbReference>
<reference evidence="9" key="1">
    <citation type="submission" date="2019-03" db="EMBL/GenBank/DDBJ databases">
        <authorList>
            <person name="Peng Y."/>
            <person name="Han Z."/>
        </authorList>
    </citation>
    <scope>NUCLEOTIDE SEQUENCE</scope>
</reference>
<feature type="signal peptide" evidence="6">
    <location>
        <begin position="1"/>
        <end position="26"/>
    </location>
</feature>
<organism evidence="9">
    <name type="scientific">Spodoptera litura</name>
    <name type="common">Asian cotton leafworm</name>
    <dbReference type="NCBI Taxonomy" id="69820"/>
    <lineage>
        <taxon>Eukaryota</taxon>
        <taxon>Metazoa</taxon>
        <taxon>Ecdysozoa</taxon>
        <taxon>Arthropoda</taxon>
        <taxon>Hexapoda</taxon>
        <taxon>Insecta</taxon>
        <taxon>Pterygota</taxon>
        <taxon>Neoptera</taxon>
        <taxon>Endopterygota</taxon>
        <taxon>Lepidoptera</taxon>
        <taxon>Glossata</taxon>
        <taxon>Ditrysia</taxon>
        <taxon>Noctuoidea</taxon>
        <taxon>Noctuidae</taxon>
        <taxon>Amphipyrinae</taxon>
        <taxon>Spodoptera</taxon>
    </lineage>
</organism>
<dbReference type="GO" id="GO:0006309">
    <property type="term" value="P:apoptotic DNA fragmentation"/>
    <property type="evidence" value="ECO:0007669"/>
    <property type="project" value="TreeGrafter"/>
</dbReference>
<dbReference type="GO" id="GO:0005743">
    <property type="term" value="C:mitochondrial inner membrane"/>
    <property type="evidence" value="ECO:0007669"/>
    <property type="project" value="TreeGrafter"/>
</dbReference>
<comment type="similarity">
    <text evidence="1">Belongs to the DNA/RNA non-specific endonuclease family.</text>
</comment>
<dbReference type="GO" id="GO:0000014">
    <property type="term" value="F:single-stranded DNA endodeoxyribonuclease activity"/>
    <property type="evidence" value="ECO:0007669"/>
    <property type="project" value="TreeGrafter"/>
</dbReference>
<evidence type="ECO:0000259" key="7">
    <source>
        <dbReference type="SMART" id="SM00477"/>
    </source>
</evidence>
<dbReference type="FunFam" id="3.40.570.10:FF:000007">
    <property type="entry name" value="Alkaline nuclease"/>
    <property type="match status" value="1"/>
</dbReference>
<dbReference type="GO" id="GO:0004521">
    <property type="term" value="F:RNA endonuclease activity"/>
    <property type="evidence" value="ECO:0007669"/>
    <property type="project" value="TreeGrafter"/>
</dbReference>
<sequence>MSAEFRRVFSAIALLIIINLLSTCDSECILSLNKDFNSIGPVFIRNGQFLETNTKQGDVTFNRSDTVLISCPKRKIVLANQTSSYETLEAHCIINSTFRVDRQILSFKDIRCNSHPWFTTQEKRETCYNGRTQMYQVGYQVRSKFYPIYEACFDKNSVRTHFVQHRITPNSVFRQNGLKRPQFTEGTLFGKIRMNEVYKMNSQVQALDSILGPKLGDHYLSKTQFLSRGHLAANADYATSALIRATFHYVNTAPQWMRGNAGDWAALEEALRRRVHELGTPVIVYTGNHGMMALPDKGGRMREIFLHADLNNNFNVPVPMYFYKLVYDPSQKRASVFLTINSSFYNDSMTNSLVFCDNICDKDDYYNNFKWLRWRSNDGTFSFCCDYDQFVREVDYLPKLDVRGRFY</sequence>
<evidence type="ECO:0000256" key="2">
    <source>
        <dbReference type="ARBA" id="ARBA00022722"/>
    </source>
</evidence>
<name>A0A7D3SNL3_SPOLT</name>
<protein>
    <submittedName>
        <fullName evidence="9">DNA/RNA non-specific endonuclease</fullName>
    </submittedName>
</protein>
<dbReference type="PANTHER" id="PTHR13966:SF17">
    <property type="entry name" value="ENDONUCLEASE-RELATED"/>
    <property type="match status" value="1"/>
</dbReference>
<dbReference type="SUPFAM" id="SSF54060">
    <property type="entry name" value="His-Me finger endonucleases"/>
    <property type="match status" value="1"/>
</dbReference>
<feature type="domain" description="DNA/RNA non-specific endonuclease/pyrophosphatase/phosphodiesterase" evidence="8">
    <location>
        <begin position="145"/>
        <end position="390"/>
    </location>
</feature>
<keyword evidence="6" id="KW-0732">Signal</keyword>
<dbReference type="SMART" id="SM00892">
    <property type="entry name" value="Endonuclease_NS"/>
    <property type="match status" value="1"/>
</dbReference>
<dbReference type="PANTHER" id="PTHR13966">
    <property type="entry name" value="ENDONUCLEASE RELATED"/>
    <property type="match status" value="1"/>
</dbReference>
<dbReference type="InterPro" id="IPR020821">
    <property type="entry name" value="ENPP1-3/EXOG-like_nuc-like"/>
</dbReference>
<feature type="active site" description="Proton acceptor" evidence="4">
    <location>
        <position position="230"/>
    </location>
</feature>
<evidence type="ECO:0000256" key="6">
    <source>
        <dbReference type="SAM" id="SignalP"/>
    </source>
</evidence>
<dbReference type="GO" id="GO:0003676">
    <property type="term" value="F:nucleic acid binding"/>
    <property type="evidence" value="ECO:0007669"/>
    <property type="project" value="InterPro"/>
</dbReference>
<keyword evidence="5" id="KW-0479">Metal-binding</keyword>
<proteinExistence type="evidence at transcript level"/>
<dbReference type="InterPro" id="IPR040255">
    <property type="entry name" value="Non-specific_endonuclease"/>
</dbReference>
<feature type="chain" id="PRO_5027900646" evidence="6">
    <location>
        <begin position="27"/>
        <end position="407"/>
    </location>
</feature>
<keyword evidence="3 9" id="KW-0378">Hydrolase</keyword>
<feature type="domain" description="ENPP1-3/EXOG-like endonuclease/phosphodiesterase" evidence="7">
    <location>
        <begin position="146"/>
        <end position="372"/>
    </location>
</feature>
<evidence type="ECO:0000313" key="9">
    <source>
        <dbReference type="EMBL" id="QJD55610.1"/>
    </source>
</evidence>
<dbReference type="Gene3D" id="3.40.570.10">
    <property type="entry name" value="Extracellular Endonuclease, subunit A"/>
    <property type="match status" value="1"/>
</dbReference>
<evidence type="ECO:0000256" key="4">
    <source>
        <dbReference type="PIRSR" id="PIRSR640255-1"/>
    </source>
</evidence>
<gene>
    <name evidence="9" type="primary">dsRNase3</name>
</gene>
<dbReference type="Pfam" id="PF01223">
    <property type="entry name" value="Endonuclease_NS"/>
    <property type="match status" value="1"/>
</dbReference>
<dbReference type="GO" id="GO:0005634">
    <property type="term" value="C:nucleus"/>
    <property type="evidence" value="ECO:0007669"/>
    <property type="project" value="TreeGrafter"/>
</dbReference>
<dbReference type="AlphaFoldDB" id="A0A7D3SNL3"/>
<evidence type="ECO:0000256" key="5">
    <source>
        <dbReference type="PIRSR" id="PIRSR640255-2"/>
    </source>
</evidence>